<keyword evidence="4" id="KW-1185">Reference proteome</keyword>
<keyword evidence="1" id="KW-0732">Signal</keyword>
<dbReference type="Pfam" id="PF11738">
    <property type="entry name" value="DUF3298"/>
    <property type="match status" value="1"/>
</dbReference>
<reference evidence="3 4" key="1">
    <citation type="submission" date="2014-11" db="EMBL/GenBank/DDBJ databases">
        <title>Genome sequence and analysis of novel Kurthia sp.</title>
        <authorList>
            <person name="Lawson J.N."/>
            <person name="Gonzalez J.E."/>
            <person name="Rinauldi L."/>
            <person name="Xuan Z."/>
            <person name="Firman A."/>
            <person name="Shaddox L."/>
            <person name="Trudeau A."/>
            <person name="Shah S."/>
            <person name="Reiman D."/>
        </authorList>
    </citation>
    <scope>NUCLEOTIDE SEQUENCE [LARGE SCALE GENOMIC DNA]</scope>
    <source>
        <strain evidence="3 4">3B1D</strain>
    </source>
</reference>
<organism evidence="3 4">
    <name type="scientific">Candidatus Kurthia intestinigallinarum</name>
    <dbReference type="NCBI Taxonomy" id="1562256"/>
    <lineage>
        <taxon>Bacteria</taxon>
        <taxon>Bacillati</taxon>
        <taxon>Bacillota</taxon>
        <taxon>Bacilli</taxon>
        <taxon>Bacillales</taxon>
        <taxon>Caryophanaceae</taxon>
        <taxon>Kurthia</taxon>
    </lineage>
</organism>
<dbReference type="RefSeq" id="WP_126989054.1">
    <property type="nucleotide sequence ID" value="NZ_JTFC01000005.1"/>
</dbReference>
<protein>
    <recommendedName>
        <fullName evidence="2">DUF3298 domain-containing protein</fullName>
    </recommendedName>
</protein>
<feature type="domain" description="DUF3298" evidence="2">
    <location>
        <begin position="128"/>
        <end position="199"/>
    </location>
</feature>
<sequence length="202" mass="21845">MKKLVATAAMLGFMVAVPVQSIGAQAASAPKVSIKDYKGADDIQYAVIAGDKYKAVNAKMKKEAKKAYDYQAAEKTEMALKPIVKFKSASKVSILSVMSETADDAAHGNFTAISYNTINGKEVSLKSVFKSEKAYLNAKKYAKAKVLDNKKKYPLADKKTTIAGHSFYFTSTGGIKVVFDPYEVAPYADGFVTVSIPKSQLK</sequence>
<evidence type="ECO:0000256" key="1">
    <source>
        <dbReference type="SAM" id="SignalP"/>
    </source>
</evidence>
<name>A0A433RYD6_9BACL</name>
<dbReference type="EMBL" id="JTFC01000005">
    <property type="protein sequence ID" value="RUS58293.1"/>
    <property type="molecule type" value="Genomic_DNA"/>
</dbReference>
<gene>
    <name evidence="3" type="ORF">QI30_00820</name>
</gene>
<dbReference type="InterPro" id="IPR021729">
    <property type="entry name" value="DUF3298"/>
</dbReference>
<dbReference type="Proteomes" id="UP000288623">
    <property type="component" value="Unassembled WGS sequence"/>
</dbReference>
<dbReference type="AlphaFoldDB" id="A0A433RYD6"/>
<dbReference type="InterPro" id="IPR037126">
    <property type="entry name" value="PdaC/RsiV-like_sf"/>
</dbReference>
<evidence type="ECO:0000313" key="4">
    <source>
        <dbReference type="Proteomes" id="UP000288623"/>
    </source>
</evidence>
<feature type="chain" id="PRO_5019469647" description="DUF3298 domain-containing protein" evidence="1">
    <location>
        <begin position="27"/>
        <end position="202"/>
    </location>
</feature>
<dbReference type="Gene3D" id="3.90.640.20">
    <property type="entry name" value="Heat-shock cognate protein, ATPase"/>
    <property type="match status" value="1"/>
</dbReference>
<evidence type="ECO:0000313" key="3">
    <source>
        <dbReference type="EMBL" id="RUS58293.1"/>
    </source>
</evidence>
<dbReference type="OrthoDB" id="5637at2"/>
<comment type="caution">
    <text evidence="3">The sequence shown here is derived from an EMBL/GenBank/DDBJ whole genome shotgun (WGS) entry which is preliminary data.</text>
</comment>
<feature type="signal peptide" evidence="1">
    <location>
        <begin position="1"/>
        <end position="26"/>
    </location>
</feature>
<evidence type="ECO:0000259" key="2">
    <source>
        <dbReference type="Pfam" id="PF11738"/>
    </source>
</evidence>
<accession>A0A433RYD6</accession>
<proteinExistence type="predicted"/>